<proteinExistence type="predicted"/>
<evidence type="ECO:0000256" key="1">
    <source>
        <dbReference type="SAM" id="Phobius"/>
    </source>
</evidence>
<accession>B8GLQ2</accession>
<keyword evidence="1" id="KW-0472">Membrane</keyword>
<dbReference type="RefSeq" id="WP_012637143.1">
    <property type="nucleotide sequence ID" value="NC_011901.1"/>
</dbReference>
<sequence length="207" mass="22875">MTRIIREASRQAARRSSPARYSLVIFLVLWFAGCGTTTVIAPSSPAEPVPVFLLDHGRTSSLVLPAPDGTMTRYAYGDWRYYAERETGLGHAIAAVLWPTGSALGRRHLAGPATEASVRAQVRVPIQAIHGLSVEAARVAALRGRLDDYFESAEVRETPEVELSFVPYPHQYTLRHNSNAIIADWLVELGAGVNRRPIWSGWRVESR</sequence>
<dbReference type="Proteomes" id="UP000002383">
    <property type="component" value="Chromosome"/>
</dbReference>
<gene>
    <name evidence="2" type="ordered locus">Tgr7_0558</name>
</gene>
<evidence type="ECO:0008006" key="4">
    <source>
        <dbReference type="Google" id="ProtNLM"/>
    </source>
</evidence>
<reference evidence="2 3" key="1">
    <citation type="journal article" date="2011" name="Stand. Genomic Sci.">
        <title>Complete genome sequence of 'Thioalkalivibrio sulfidophilus' HL-EbGr7.</title>
        <authorList>
            <person name="Muyzer G."/>
            <person name="Sorokin D.Y."/>
            <person name="Mavromatis K."/>
            <person name="Lapidus A."/>
            <person name="Clum A."/>
            <person name="Ivanova N."/>
            <person name="Pati A."/>
            <person name="d'Haeseleer P."/>
            <person name="Woyke T."/>
            <person name="Kyrpides N.C."/>
        </authorList>
    </citation>
    <scope>NUCLEOTIDE SEQUENCE [LARGE SCALE GENOMIC DNA]</scope>
    <source>
        <strain evidence="2 3">HL-EbGR7</strain>
    </source>
</reference>
<protein>
    <recommendedName>
        <fullName evidence="4">Lipoprotein</fullName>
    </recommendedName>
</protein>
<dbReference type="eggNOG" id="ENOG5032V58">
    <property type="taxonomic scope" value="Bacteria"/>
</dbReference>
<feature type="transmembrane region" description="Helical" evidence="1">
    <location>
        <begin position="21"/>
        <end position="41"/>
    </location>
</feature>
<evidence type="ECO:0000313" key="2">
    <source>
        <dbReference type="EMBL" id="ACL71655.1"/>
    </source>
</evidence>
<name>B8GLQ2_THISH</name>
<keyword evidence="1" id="KW-1133">Transmembrane helix</keyword>
<organism evidence="2 3">
    <name type="scientific">Thioalkalivibrio sulfidiphilus (strain HL-EbGR7)</name>
    <dbReference type="NCBI Taxonomy" id="396588"/>
    <lineage>
        <taxon>Bacteria</taxon>
        <taxon>Pseudomonadati</taxon>
        <taxon>Pseudomonadota</taxon>
        <taxon>Gammaproteobacteria</taxon>
        <taxon>Chromatiales</taxon>
        <taxon>Ectothiorhodospiraceae</taxon>
        <taxon>Thioalkalivibrio</taxon>
    </lineage>
</organism>
<dbReference type="HOGENOM" id="CLU_117671_0_0_6"/>
<dbReference type="AlphaFoldDB" id="B8GLQ2"/>
<dbReference type="KEGG" id="tgr:Tgr7_0558"/>
<dbReference type="PROSITE" id="PS51257">
    <property type="entry name" value="PROKAR_LIPOPROTEIN"/>
    <property type="match status" value="1"/>
</dbReference>
<keyword evidence="1" id="KW-0812">Transmembrane</keyword>
<keyword evidence="3" id="KW-1185">Reference proteome</keyword>
<dbReference type="EMBL" id="CP001339">
    <property type="protein sequence ID" value="ACL71655.1"/>
    <property type="molecule type" value="Genomic_DNA"/>
</dbReference>
<evidence type="ECO:0000313" key="3">
    <source>
        <dbReference type="Proteomes" id="UP000002383"/>
    </source>
</evidence>